<feature type="region of interest" description="Disordered" evidence="3">
    <location>
        <begin position="388"/>
        <end position="483"/>
    </location>
</feature>
<feature type="compositionally biased region" description="Low complexity" evidence="3">
    <location>
        <begin position="419"/>
        <end position="459"/>
    </location>
</feature>
<organism evidence="5 6">
    <name type="scientific">Glycine soja</name>
    <name type="common">Wild soybean</name>
    <dbReference type="NCBI Taxonomy" id="3848"/>
    <lineage>
        <taxon>Eukaryota</taxon>
        <taxon>Viridiplantae</taxon>
        <taxon>Streptophyta</taxon>
        <taxon>Embryophyta</taxon>
        <taxon>Tracheophyta</taxon>
        <taxon>Spermatophyta</taxon>
        <taxon>Magnoliopsida</taxon>
        <taxon>eudicotyledons</taxon>
        <taxon>Gunneridae</taxon>
        <taxon>Pentapetalae</taxon>
        <taxon>rosids</taxon>
        <taxon>fabids</taxon>
        <taxon>Fabales</taxon>
        <taxon>Fabaceae</taxon>
        <taxon>Papilionoideae</taxon>
        <taxon>50 kb inversion clade</taxon>
        <taxon>NPAAA clade</taxon>
        <taxon>indigoferoid/millettioid clade</taxon>
        <taxon>Phaseoleae</taxon>
        <taxon>Glycine</taxon>
        <taxon>Glycine subgen. Soja</taxon>
    </lineage>
</organism>
<feature type="region of interest" description="Disordered" evidence="3">
    <location>
        <begin position="1"/>
        <end position="26"/>
    </location>
</feature>
<accession>A0A445GM11</accession>
<reference evidence="5 6" key="1">
    <citation type="submission" date="2018-09" db="EMBL/GenBank/DDBJ databases">
        <title>A high-quality reference genome of wild soybean provides a powerful tool to mine soybean genomes.</title>
        <authorList>
            <person name="Xie M."/>
            <person name="Chung C.Y.L."/>
            <person name="Li M.-W."/>
            <person name="Wong F.-L."/>
            <person name="Chan T.-F."/>
            <person name="Lam H.-M."/>
        </authorList>
    </citation>
    <scope>NUCLEOTIDE SEQUENCE [LARGE SCALE GENOMIC DNA]</scope>
    <source>
        <strain evidence="6">cv. W05</strain>
        <tissue evidence="5">Hypocotyl of etiolated seedlings</tissue>
    </source>
</reference>
<dbReference type="GO" id="GO:0005634">
    <property type="term" value="C:nucleus"/>
    <property type="evidence" value="ECO:0007669"/>
    <property type="project" value="UniProtKB-SubCell"/>
</dbReference>
<dbReference type="GO" id="GO:0031490">
    <property type="term" value="F:chromatin DNA binding"/>
    <property type="evidence" value="ECO:0007669"/>
    <property type="project" value="InterPro"/>
</dbReference>
<dbReference type="InterPro" id="IPR044661">
    <property type="entry name" value="MED15a/b/c-like"/>
</dbReference>
<name>A0A445GM11_GLYSO</name>
<gene>
    <name evidence="5" type="ORF">D0Y65_039576</name>
</gene>
<feature type="compositionally biased region" description="Polar residues" evidence="3">
    <location>
        <begin position="557"/>
        <end position="566"/>
    </location>
</feature>
<dbReference type="Gene3D" id="1.10.246.20">
    <property type="entry name" value="Coactivator CBP, KIX domain"/>
    <property type="match status" value="1"/>
</dbReference>
<feature type="compositionally biased region" description="Polar residues" evidence="3">
    <location>
        <begin position="314"/>
        <end position="328"/>
    </location>
</feature>
<dbReference type="AlphaFoldDB" id="A0A445GM11"/>
<keyword evidence="2" id="KW-0539">Nucleus</keyword>
<feature type="region of interest" description="Disordered" evidence="3">
    <location>
        <begin position="222"/>
        <end position="271"/>
    </location>
</feature>
<evidence type="ECO:0000313" key="6">
    <source>
        <dbReference type="Proteomes" id="UP000289340"/>
    </source>
</evidence>
<dbReference type="GO" id="GO:0003713">
    <property type="term" value="F:transcription coactivator activity"/>
    <property type="evidence" value="ECO:0007669"/>
    <property type="project" value="InterPro"/>
</dbReference>
<feature type="region of interest" description="Disordered" evidence="3">
    <location>
        <begin position="534"/>
        <end position="621"/>
    </location>
</feature>
<dbReference type="InterPro" id="IPR036529">
    <property type="entry name" value="KIX_dom_sf"/>
</dbReference>
<feature type="compositionally biased region" description="Polar residues" evidence="3">
    <location>
        <begin position="401"/>
        <end position="418"/>
    </location>
</feature>
<evidence type="ECO:0000256" key="1">
    <source>
        <dbReference type="ARBA" id="ARBA00004123"/>
    </source>
</evidence>
<feature type="compositionally biased region" description="Low complexity" evidence="3">
    <location>
        <begin position="569"/>
        <end position="621"/>
    </location>
</feature>
<sequence length="739" mass="83019">MDNNNWRPNQGTEANMDTSDWRGGLPHESRQRIVNKMSKDPWRAESLEGEITLGLRFTKFNHGIVDPSIPAKRSMAKITLYFSFDEMFPAIRDLNPIQKSLNRVPLDLSFFTTAKASPRATSAAFSLCYTAFGSISATVHLFVPLLPSSGRNIGYSNPSYEFSPPPNPRMDTLKRHLPVSVQEGLHELQKIAQRFEEKIFTAATSQSDYLRKISLKMLTMETKSQGSMAPNLPPNQGGPSNKPPDPGLGIPPQVHNPGQQHPIPMSNQTPNRQQLLPQNIQNSIASQPSNIAQAPIQNVGQNNPNVQNIPGQNSVGSTIGQNANMQNMFPGSQRQIQGRQQVVPQQQQQQSQNSQQYIYQQQMQQQLIRQKLQQQQQQQQQQQNLLQSNQLQSSQQPSIQTSTVMQQPSMMQTSLPSIQHNQQSNNQQQSTQSVLQQHSQVIRQQQPQQTSIIHQQQTPMTQQSILPPQQQQQQQQQLMGAQANAPNMHHTQILGSQNNVGDLQQPQRLLTQQNNLSNLQQQQLINQQNNLSNMHQQLGNNVPGLQPQQVLGPQPGNSGMQTSQHSAHVLQQSQVPIQQQSQQNASNLLPSQVQQSQPQAPQQQLMPQIQSQPAQLQQQLGLQQQPNPLQRDMQQRLQASGPLLQQSNVLDQQKQLYQSQRPLPETSSKYKNISLKFSLKSELYYGIRAGFEPWIYSLPSVHNNSSPPSRLTPIHAEPVSAFPLAASVIFSHTISEKWM</sequence>
<evidence type="ECO:0000256" key="2">
    <source>
        <dbReference type="ARBA" id="ARBA00023242"/>
    </source>
</evidence>
<protein>
    <submittedName>
        <fullName evidence="5">Mediator of RNA polymerase II transcription subunit 15a</fullName>
    </submittedName>
</protein>
<dbReference type="PANTHER" id="PTHR33137:SF4">
    <property type="entry name" value="MEDIATOR OF RNA POLYMERASE II TRANSCRIPTION SUBUNIT 15A-RELATED"/>
    <property type="match status" value="1"/>
</dbReference>
<evidence type="ECO:0000313" key="5">
    <source>
        <dbReference type="EMBL" id="RZB62317.1"/>
    </source>
</evidence>
<keyword evidence="6" id="KW-1185">Reference proteome</keyword>
<feature type="domain" description="Mediator complex subunit 15 KIX" evidence="4">
    <location>
        <begin position="169"/>
        <end position="229"/>
    </location>
</feature>
<dbReference type="EMBL" id="QZWG01000015">
    <property type="protein sequence ID" value="RZB62317.1"/>
    <property type="molecule type" value="Genomic_DNA"/>
</dbReference>
<feature type="compositionally biased region" description="Polar residues" evidence="3">
    <location>
        <begin position="1"/>
        <end position="18"/>
    </location>
</feature>
<comment type="subcellular location">
    <subcellularLocation>
        <location evidence="1">Nucleus</location>
    </subcellularLocation>
</comment>
<comment type="caution">
    <text evidence="5">The sequence shown here is derived from an EMBL/GenBank/DDBJ whole genome shotgun (WGS) entry which is preliminary data.</text>
</comment>
<evidence type="ECO:0000259" key="4">
    <source>
        <dbReference type="Pfam" id="PF16987"/>
    </source>
</evidence>
<feature type="compositionally biased region" description="Low complexity" evidence="3">
    <location>
        <begin position="542"/>
        <end position="556"/>
    </location>
</feature>
<feature type="compositionally biased region" description="Low complexity" evidence="3">
    <location>
        <begin position="296"/>
        <end position="313"/>
    </location>
</feature>
<feature type="compositionally biased region" description="Low complexity" evidence="3">
    <location>
        <begin position="388"/>
        <end position="400"/>
    </location>
</feature>
<evidence type="ECO:0000256" key="3">
    <source>
        <dbReference type="SAM" id="MobiDB-lite"/>
    </source>
</evidence>
<feature type="region of interest" description="Disordered" evidence="3">
    <location>
        <begin position="296"/>
        <end position="328"/>
    </location>
</feature>
<proteinExistence type="predicted"/>
<dbReference type="InterPro" id="IPR036546">
    <property type="entry name" value="MED15_KIX"/>
</dbReference>
<dbReference type="PANTHER" id="PTHR33137">
    <property type="entry name" value="MEDIATOR OF RNA POLYMERASE II TRANSCRIPTION SUBUNIT 15A-RELATED"/>
    <property type="match status" value="1"/>
</dbReference>
<dbReference type="Proteomes" id="UP000289340">
    <property type="component" value="Chromosome 15"/>
</dbReference>
<dbReference type="FunFam" id="1.10.246.20:FF:000003">
    <property type="entry name" value="Mediator of RNA polymerase II transcription subunit 15a"/>
    <property type="match status" value="1"/>
</dbReference>
<dbReference type="Pfam" id="PF16987">
    <property type="entry name" value="KIX_2"/>
    <property type="match status" value="1"/>
</dbReference>